<evidence type="ECO:0000313" key="1">
    <source>
        <dbReference type="EMBL" id="JAH49416.1"/>
    </source>
</evidence>
<organism evidence="1">
    <name type="scientific">Anguilla anguilla</name>
    <name type="common">European freshwater eel</name>
    <name type="synonym">Muraena anguilla</name>
    <dbReference type="NCBI Taxonomy" id="7936"/>
    <lineage>
        <taxon>Eukaryota</taxon>
        <taxon>Metazoa</taxon>
        <taxon>Chordata</taxon>
        <taxon>Craniata</taxon>
        <taxon>Vertebrata</taxon>
        <taxon>Euteleostomi</taxon>
        <taxon>Actinopterygii</taxon>
        <taxon>Neopterygii</taxon>
        <taxon>Teleostei</taxon>
        <taxon>Anguilliformes</taxon>
        <taxon>Anguillidae</taxon>
        <taxon>Anguilla</taxon>
    </lineage>
</organism>
<proteinExistence type="predicted"/>
<accession>A0A0E9T717</accession>
<dbReference type="AlphaFoldDB" id="A0A0E9T717"/>
<protein>
    <submittedName>
        <fullName evidence="1">Uncharacterized protein</fullName>
    </submittedName>
</protein>
<reference evidence="1" key="1">
    <citation type="submission" date="2014-11" db="EMBL/GenBank/DDBJ databases">
        <authorList>
            <person name="Amaro Gonzalez C."/>
        </authorList>
    </citation>
    <scope>NUCLEOTIDE SEQUENCE</scope>
</reference>
<sequence>MCFIMLCNMLVLCNCFIMLLFVILSWNCTLKCCLFSTQ</sequence>
<name>A0A0E9T717_ANGAN</name>
<reference evidence="1" key="2">
    <citation type="journal article" date="2015" name="Fish Shellfish Immunol.">
        <title>Early steps in the European eel (Anguilla anguilla)-Vibrio vulnificus interaction in the gills: Role of the RtxA13 toxin.</title>
        <authorList>
            <person name="Callol A."/>
            <person name="Pajuelo D."/>
            <person name="Ebbesson L."/>
            <person name="Teles M."/>
            <person name="MacKenzie S."/>
            <person name="Amaro C."/>
        </authorList>
    </citation>
    <scope>NUCLEOTIDE SEQUENCE</scope>
</reference>
<dbReference type="EMBL" id="GBXM01059161">
    <property type="protein sequence ID" value="JAH49416.1"/>
    <property type="molecule type" value="Transcribed_RNA"/>
</dbReference>